<gene>
    <name evidence="1" type="ORF">TrST_g10375</name>
</gene>
<comment type="caution">
    <text evidence="1">The sequence shown here is derived from an EMBL/GenBank/DDBJ whole genome shotgun (WGS) entry which is preliminary data.</text>
</comment>
<dbReference type="EMBL" id="BRXY01000583">
    <property type="protein sequence ID" value="GMI01663.1"/>
    <property type="molecule type" value="Genomic_DNA"/>
</dbReference>
<dbReference type="AlphaFoldDB" id="A0A9W7C9F1"/>
<name>A0A9W7C9F1_9STRA</name>
<accession>A0A9W7C9F1</accession>
<organism evidence="1 2">
    <name type="scientific">Triparma strigata</name>
    <dbReference type="NCBI Taxonomy" id="1606541"/>
    <lineage>
        <taxon>Eukaryota</taxon>
        <taxon>Sar</taxon>
        <taxon>Stramenopiles</taxon>
        <taxon>Ochrophyta</taxon>
        <taxon>Bolidophyceae</taxon>
        <taxon>Parmales</taxon>
        <taxon>Triparmaceae</taxon>
        <taxon>Triparma</taxon>
    </lineage>
</organism>
<evidence type="ECO:0000313" key="2">
    <source>
        <dbReference type="Proteomes" id="UP001165085"/>
    </source>
</evidence>
<reference evidence="2" key="1">
    <citation type="journal article" date="2023" name="Commun. Biol.">
        <title>Genome analysis of Parmales, the sister group of diatoms, reveals the evolutionary specialization of diatoms from phago-mixotrophs to photoautotrophs.</title>
        <authorList>
            <person name="Ban H."/>
            <person name="Sato S."/>
            <person name="Yoshikawa S."/>
            <person name="Yamada K."/>
            <person name="Nakamura Y."/>
            <person name="Ichinomiya M."/>
            <person name="Sato N."/>
            <person name="Blanc-Mathieu R."/>
            <person name="Endo H."/>
            <person name="Kuwata A."/>
            <person name="Ogata H."/>
        </authorList>
    </citation>
    <scope>NUCLEOTIDE SEQUENCE [LARGE SCALE GENOMIC DNA]</scope>
    <source>
        <strain evidence="2">NIES 3701</strain>
    </source>
</reference>
<protein>
    <submittedName>
        <fullName evidence="1">Uncharacterized protein</fullName>
    </submittedName>
</protein>
<evidence type="ECO:0000313" key="1">
    <source>
        <dbReference type="EMBL" id="GMI01663.1"/>
    </source>
</evidence>
<dbReference type="Gene3D" id="3.30.530.20">
    <property type="match status" value="1"/>
</dbReference>
<dbReference type="InterPro" id="IPR023393">
    <property type="entry name" value="START-like_dom_sf"/>
</dbReference>
<keyword evidence="2" id="KW-1185">Reference proteome</keyword>
<proteinExistence type="predicted"/>
<sequence>MEAAALREKEAALEEQKNTTINNYRTEVTIHEDLEALLEALLGDETKVDKTLFQKTWGGGVVYWSFMVNNIKSCDLLLRMSVGRQDEEEVVVRVESVDEEELESASLPNPHSMASKKLRLLLREGIIVLQPLQFGQTLFTFMAQVDVGEVTKDAAVASGGGRR</sequence>
<dbReference type="Proteomes" id="UP001165085">
    <property type="component" value="Unassembled WGS sequence"/>
</dbReference>